<keyword evidence="2" id="KW-1133">Transmembrane helix</keyword>
<reference evidence="3" key="2">
    <citation type="submission" date="2018-05" db="EMBL/GenBank/DDBJ databases">
        <title>OgluRS3 (Oryza glumaepatula Reference Sequence Version 3).</title>
        <authorList>
            <person name="Zhang J."/>
            <person name="Kudrna D."/>
            <person name="Lee S."/>
            <person name="Talag J."/>
            <person name="Welchert J."/>
            <person name="Wing R.A."/>
        </authorList>
    </citation>
    <scope>NUCLEOTIDE SEQUENCE [LARGE SCALE GENOMIC DNA]</scope>
</reference>
<feature type="compositionally biased region" description="Basic and acidic residues" evidence="1">
    <location>
        <begin position="740"/>
        <end position="749"/>
    </location>
</feature>
<feature type="region of interest" description="Disordered" evidence="1">
    <location>
        <begin position="704"/>
        <end position="749"/>
    </location>
</feature>
<feature type="transmembrane region" description="Helical" evidence="2">
    <location>
        <begin position="144"/>
        <end position="161"/>
    </location>
</feature>
<dbReference type="HOGENOM" id="CLU_009953_2_0_1"/>
<dbReference type="Gramene" id="OGLUM09G19840.1">
    <property type="protein sequence ID" value="OGLUM09G19840.1"/>
    <property type="gene ID" value="OGLUM09G19840"/>
</dbReference>
<sequence length="877" mass="97805">MAGGGGADGSEAVLREKRAMLEVIINYNFTVQVYIRMAVTVLAYLTFTWSTAVLLGGYVGSLQKNDFQCLTVITVIEATIRGQQSGGRGRESMGWFDRREDALTEVGGGFWALERVGEGAIHTHTGLFEPFNPRVPYTSTEKRAAFLAVASVVVVPVYAMINILTLFHAFGPFICFGLSSWRLRFRDYGASSGGASLANLTPALNFFYILALCQGVPYYFLMILVESENDFINSFYKLFKLLGERVSKLSEGRISKLSEERDRRSIEKYLQDTRKKCAREPALAERRSLLSFAVELLDSESQEDYLSGARMLETLINDGEDARTLILRSRTKVQRLLDTLGQRSGDDDDVEIRGLVARIVADLADGIRLAHFPGAIWSVSSLLETTGHHALWNNINHQHELSRAESQRIQHIMDGLRIRRAKFMSLFPECLKPIQRMLEWREALIQRMLERQKAGDGGGCNQLTVQGLRILEKLARDPQNRREIYAAPGLLAKITAPLYSFTLIQDIGSNEPWANIAGGSLRAVCRLIHVVPPGRAGRRLRREISTNKHAMINLESILNLESKQLLQMAAIEILTELAVDRSINISSETRENLVRKQLQIFLAEVTVPATSAIKEDKKNAIKTTAGEMLLSILSKSEVISSFIAREHNHIVDRLTRILDGEDNIRYRALSAEILENLCILCKDIVNETLLQKVIEILSKPKREASEITTSAPGDNEGNRGNSSHGDDVEKQCTKQTGQGQKDEQANEDKADMKVKELQQALLSLTLVIHEALVPVVQESAARDAFMDKLKAIVDDNCEQMTPVSLRIVKLCCQIAISRNRYATGEQEEEFLESVSKASKAMGNLESCMIFAGTDSGMEKIARPLLSDLEEKLSELVA</sequence>
<feature type="compositionally biased region" description="Polar residues" evidence="1">
    <location>
        <begin position="706"/>
        <end position="723"/>
    </location>
</feature>
<keyword evidence="4" id="KW-1185">Reference proteome</keyword>
<evidence type="ECO:0000256" key="1">
    <source>
        <dbReference type="SAM" id="MobiDB-lite"/>
    </source>
</evidence>
<keyword evidence="2" id="KW-0812">Transmembrane</keyword>
<name>A0A0E0B6F1_9ORYZ</name>
<evidence type="ECO:0000256" key="2">
    <source>
        <dbReference type="SAM" id="Phobius"/>
    </source>
</evidence>
<dbReference type="eggNOG" id="ENOG502QRQI">
    <property type="taxonomic scope" value="Eukaryota"/>
</dbReference>
<keyword evidence="2" id="KW-0472">Membrane</keyword>
<organism evidence="3">
    <name type="scientific">Oryza glumipatula</name>
    <dbReference type="NCBI Taxonomy" id="40148"/>
    <lineage>
        <taxon>Eukaryota</taxon>
        <taxon>Viridiplantae</taxon>
        <taxon>Streptophyta</taxon>
        <taxon>Embryophyta</taxon>
        <taxon>Tracheophyta</taxon>
        <taxon>Spermatophyta</taxon>
        <taxon>Magnoliopsida</taxon>
        <taxon>Liliopsida</taxon>
        <taxon>Poales</taxon>
        <taxon>Poaceae</taxon>
        <taxon>BOP clade</taxon>
        <taxon>Oryzoideae</taxon>
        <taxon>Oryzeae</taxon>
        <taxon>Oryzinae</taxon>
        <taxon>Oryza</taxon>
    </lineage>
</organism>
<dbReference type="PANTHER" id="PTHR33115">
    <property type="entry name" value="ARM REPEAT SUPERFAMILY PROTEIN"/>
    <property type="match status" value="1"/>
</dbReference>
<evidence type="ECO:0000313" key="4">
    <source>
        <dbReference type="Proteomes" id="UP000026961"/>
    </source>
</evidence>
<dbReference type="STRING" id="40148.A0A0E0B6F1"/>
<dbReference type="AlphaFoldDB" id="A0A0E0B6F1"/>
<feature type="transmembrane region" description="Helical" evidence="2">
    <location>
        <begin position="33"/>
        <end position="55"/>
    </location>
</feature>
<dbReference type="InterPro" id="IPR016024">
    <property type="entry name" value="ARM-type_fold"/>
</dbReference>
<accession>A0A0E0B6F1</accession>
<dbReference type="EnsemblPlants" id="OGLUM09G19840.1">
    <property type="protein sequence ID" value="OGLUM09G19840.1"/>
    <property type="gene ID" value="OGLUM09G19840"/>
</dbReference>
<dbReference type="SUPFAM" id="SSF48371">
    <property type="entry name" value="ARM repeat"/>
    <property type="match status" value="1"/>
</dbReference>
<dbReference type="Proteomes" id="UP000026961">
    <property type="component" value="Chromosome 9"/>
</dbReference>
<protein>
    <submittedName>
        <fullName evidence="3">Uncharacterized protein</fullName>
    </submittedName>
</protein>
<dbReference type="PANTHER" id="PTHR33115:SF25">
    <property type="entry name" value="CONDENSIN COMPLEX SUBUNIT 1 C-TERMINAL DOMAIN-CONTAINING PROTEIN"/>
    <property type="match status" value="1"/>
</dbReference>
<proteinExistence type="predicted"/>
<reference evidence="3" key="1">
    <citation type="submission" date="2015-04" db="UniProtKB">
        <authorList>
            <consortium name="EnsemblPlants"/>
        </authorList>
    </citation>
    <scope>IDENTIFICATION</scope>
</reference>
<evidence type="ECO:0000313" key="3">
    <source>
        <dbReference type="EnsemblPlants" id="OGLUM09G19840.1"/>
    </source>
</evidence>